<reference evidence="1" key="1">
    <citation type="submission" date="2020-09" db="EMBL/GenBank/DDBJ databases">
        <title>A novel bacterium of genus Paenibacillus, isolated from South China Sea.</title>
        <authorList>
            <person name="Huang H."/>
            <person name="Mo K."/>
            <person name="Hu Y."/>
        </authorList>
    </citation>
    <scope>NUCLEOTIDE SEQUENCE</scope>
    <source>
        <strain evidence="1">IB182496</strain>
    </source>
</reference>
<organism evidence="1 2">
    <name type="scientific">Paenibacillus sabuli</name>
    <dbReference type="NCBI Taxonomy" id="2772509"/>
    <lineage>
        <taxon>Bacteria</taxon>
        <taxon>Bacillati</taxon>
        <taxon>Bacillota</taxon>
        <taxon>Bacilli</taxon>
        <taxon>Bacillales</taxon>
        <taxon>Paenibacillaceae</taxon>
        <taxon>Paenibacillus</taxon>
    </lineage>
</organism>
<evidence type="ECO:0000313" key="2">
    <source>
        <dbReference type="Proteomes" id="UP000621560"/>
    </source>
</evidence>
<keyword evidence="2" id="KW-1185">Reference proteome</keyword>
<proteinExistence type="predicted"/>
<gene>
    <name evidence="1" type="ORF">IDH44_03060</name>
</gene>
<evidence type="ECO:0000313" key="1">
    <source>
        <dbReference type="EMBL" id="MBD2844155.1"/>
    </source>
</evidence>
<sequence length="84" mass="9650">MIIDRIKDRIYASVFEYETVAPDEMKWESHRAYIDLHVPLLGEECIFWAPVEELASVVDYSPDNDRESDAGTVHVLFSCGWSQG</sequence>
<dbReference type="InterPro" id="IPR037012">
    <property type="entry name" value="NanQ/TabA/YiaL_sf"/>
</dbReference>
<accession>A0A927GQR0</accession>
<dbReference type="Proteomes" id="UP000621560">
    <property type="component" value="Unassembled WGS sequence"/>
</dbReference>
<dbReference type="Pfam" id="PF04074">
    <property type="entry name" value="DUF386"/>
    <property type="match status" value="1"/>
</dbReference>
<dbReference type="Gene3D" id="2.60.120.370">
    <property type="entry name" value="YhcH/YjgK/YiaL"/>
    <property type="match status" value="1"/>
</dbReference>
<comment type="caution">
    <text evidence="1">The sequence shown here is derived from an EMBL/GenBank/DDBJ whole genome shotgun (WGS) entry which is preliminary data.</text>
</comment>
<protein>
    <submittedName>
        <fullName evidence="1">YhcH/YjgK/YiaL family protein</fullName>
    </submittedName>
</protein>
<dbReference type="InterPro" id="IPR004375">
    <property type="entry name" value="NanQ/TabA/YiaL"/>
</dbReference>
<dbReference type="SUPFAM" id="SSF51197">
    <property type="entry name" value="Clavaminate synthase-like"/>
    <property type="match status" value="1"/>
</dbReference>
<dbReference type="AlphaFoldDB" id="A0A927GQR0"/>
<name>A0A927GQR0_9BACL</name>
<dbReference type="EMBL" id="JACXIZ010000008">
    <property type="protein sequence ID" value="MBD2844155.1"/>
    <property type="molecule type" value="Genomic_DNA"/>
</dbReference>